<keyword evidence="6" id="KW-0723">Serine/threonine-protein kinase</keyword>
<name>A0A6D2IGE1_9BRAS</name>
<keyword evidence="3" id="KW-0418">Kinase</keyword>
<feature type="binding site" evidence="5">
    <location>
        <position position="37"/>
    </location>
    <ligand>
        <name>ATP</name>
        <dbReference type="ChEBI" id="CHEBI:30616"/>
    </ligand>
</feature>
<evidence type="ECO:0000256" key="4">
    <source>
        <dbReference type="ARBA" id="ARBA00022840"/>
    </source>
</evidence>
<dbReference type="PROSITE" id="PS00108">
    <property type="entry name" value="PROTEIN_KINASE_ST"/>
    <property type="match status" value="1"/>
</dbReference>
<dbReference type="PANTHER" id="PTHR48011:SF51">
    <property type="entry name" value="PROTEIN KINASE SUPERFAMILY PROTEIN"/>
    <property type="match status" value="1"/>
</dbReference>
<dbReference type="SMART" id="SM00220">
    <property type="entry name" value="S_TKc"/>
    <property type="match status" value="1"/>
</dbReference>
<proteinExistence type="inferred from homology"/>
<dbReference type="AlphaFoldDB" id="A0A6D2IGE1"/>
<dbReference type="InterPro" id="IPR000719">
    <property type="entry name" value="Prot_kinase_dom"/>
</dbReference>
<evidence type="ECO:0000256" key="2">
    <source>
        <dbReference type="ARBA" id="ARBA00022741"/>
    </source>
</evidence>
<keyword evidence="9" id="KW-1185">Reference proteome</keyword>
<evidence type="ECO:0000256" key="1">
    <source>
        <dbReference type="ARBA" id="ARBA00022679"/>
    </source>
</evidence>
<dbReference type="GO" id="GO:0005524">
    <property type="term" value="F:ATP binding"/>
    <property type="evidence" value="ECO:0007669"/>
    <property type="project" value="UniProtKB-UniRule"/>
</dbReference>
<dbReference type="InterPro" id="IPR017441">
    <property type="entry name" value="Protein_kinase_ATP_BS"/>
</dbReference>
<evidence type="ECO:0000259" key="7">
    <source>
        <dbReference type="PROSITE" id="PS50011"/>
    </source>
</evidence>
<dbReference type="InterPro" id="IPR052751">
    <property type="entry name" value="Plant_MAPKKK"/>
</dbReference>
<evidence type="ECO:0000313" key="8">
    <source>
        <dbReference type="EMBL" id="CAA7026640.1"/>
    </source>
</evidence>
<feature type="domain" description="Protein kinase" evidence="7">
    <location>
        <begin position="5"/>
        <end position="275"/>
    </location>
</feature>
<gene>
    <name evidence="8" type="ORF">MERR_LOCUS13875</name>
</gene>
<dbReference type="SUPFAM" id="SSF56112">
    <property type="entry name" value="Protein kinase-like (PK-like)"/>
    <property type="match status" value="1"/>
</dbReference>
<sequence>MQSDGEFIKFLGEGGFGSVNLVKYTNNDGSSFHAAVKSSYAYNYDHLNREFQILSELRGYPRIVRCFGDSLEQGYNPRRRKVYNLLLEYASEGSLSSFMDNYIDRKLPESMIRDFTVMILQGLVIIHSHGYVHCDLKSHNILVFPSRGSCSCSYELKIADFGHALEVGDVPDFWEVDFPFLGTPSYMSPESLRDGVARKSLDIWSLGCLVLEMFTGEAPWNGFKTNDLVNRLLDGKAPEIPESVPCDAREFIEMCFARNPRERGDVYKLLSHRFLDRAQERTEKIFPVAVSEEEKITSVAVAEDTGDWLLLDFNLVSVQ</sequence>
<evidence type="ECO:0000256" key="3">
    <source>
        <dbReference type="ARBA" id="ARBA00022777"/>
    </source>
</evidence>
<keyword evidence="1" id="KW-0808">Transferase</keyword>
<dbReference type="InterPro" id="IPR011009">
    <property type="entry name" value="Kinase-like_dom_sf"/>
</dbReference>
<comment type="caution">
    <text evidence="8">The sequence shown here is derived from an EMBL/GenBank/DDBJ whole genome shotgun (WGS) entry which is preliminary data.</text>
</comment>
<evidence type="ECO:0000313" key="9">
    <source>
        <dbReference type="Proteomes" id="UP000467841"/>
    </source>
</evidence>
<dbReference type="PANTHER" id="PTHR48011">
    <property type="entry name" value="CCR4-NOT TRANSCRIPTIONAL COMPLEX SUBUNIT CAF120-RELATED"/>
    <property type="match status" value="1"/>
</dbReference>
<reference evidence="8" key="1">
    <citation type="submission" date="2020-01" db="EMBL/GenBank/DDBJ databases">
        <authorList>
            <person name="Mishra B."/>
        </authorList>
    </citation>
    <scope>NUCLEOTIDE SEQUENCE [LARGE SCALE GENOMIC DNA]</scope>
</reference>
<organism evidence="8 9">
    <name type="scientific">Microthlaspi erraticum</name>
    <dbReference type="NCBI Taxonomy" id="1685480"/>
    <lineage>
        <taxon>Eukaryota</taxon>
        <taxon>Viridiplantae</taxon>
        <taxon>Streptophyta</taxon>
        <taxon>Embryophyta</taxon>
        <taxon>Tracheophyta</taxon>
        <taxon>Spermatophyta</taxon>
        <taxon>Magnoliopsida</taxon>
        <taxon>eudicotyledons</taxon>
        <taxon>Gunneridae</taxon>
        <taxon>Pentapetalae</taxon>
        <taxon>rosids</taxon>
        <taxon>malvids</taxon>
        <taxon>Brassicales</taxon>
        <taxon>Brassicaceae</taxon>
        <taxon>Coluteocarpeae</taxon>
        <taxon>Microthlaspi</taxon>
    </lineage>
</organism>
<protein>
    <recommendedName>
        <fullName evidence="7">Protein kinase domain-containing protein</fullName>
    </recommendedName>
</protein>
<comment type="similarity">
    <text evidence="6">Belongs to the protein kinase superfamily.</text>
</comment>
<keyword evidence="2 5" id="KW-0547">Nucleotide-binding</keyword>
<dbReference type="OrthoDB" id="1036054at2759"/>
<accession>A0A6D2IGE1</accession>
<dbReference type="Pfam" id="PF00069">
    <property type="entry name" value="Pkinase"/>
    <property type="match status" value="1"/>
</dbReference>
<dbReference type="Proteomes" id="UP000467841">
    <property type="component" value="Unassembled WGS sequence"/>
</dbReference>
<keyword evidence="4 5" id="KW-0067">ATP-binding</keyword>
<dbReference type="PROSITE" id="PS50011">
    <property type="entry name" value="PROTEIN_KINASE_DOM"/>
    <property type="match status" value="1"/>
</dbReference>
<evidence type="ECO:0000256" key="6">
    <source>
        <dbReference type="RuleBase" id="RU000304"/>
    </source>
</evidence>
<evidence type="ECO:0000256" key="5">
    <source>
        <dbReference type="PROSITE-ProRule" id="PRU10141"/>
    </source>
</evidence>
<dbReference type="EMBL" id="CACVBM020001052">
    <property type="protein sequence ID" value="CAA7026640.1"/>
    <property type="molecule type" value="Genomic_DNA"/>
</dbReference>
<dbReference type="PROSITE" id="PS00107">
    <property type="entry name" value="PROTEIN_KINASE_ATP"/>
    <property type="match status" value="1"/>
</dbReference>
<dbReference type="InterPro" id="IPR008271">
    <property type="entry name" value="Ser/Thr_kinase_AS"/>
</dbReference>
<dbReference type="Gene3D" id="1.10.510.10">
    <property type="entry name" value="Transferase(Phosphotransferase) domain 1"/>
    <property type="match status" value="1"/>
</dbReference>
<dbReference type="GO" id="GO:0004674">
    <property type="term" value="F:protein serine/threonine kinase activity"/>
    <property type="evidence" value="ECO:0007669"/>
    <property type="project" value="UniProtKB-KW"/>
</dbReference>
<dbReference type="GO" id="GO:0007165">
    <property type="term" value="P:signal transduction"/>
    <property type="evidence" value="ECO:0007669"/>
    <property type="project" value="TreeGrafter"/>
</dbReference>